<evidence type="ECO:0000313" key="6">
    <source>
        <dbReference type="EMBL" id="QKK80191.1"/>
    </source>
</evidence>
<dbReference type="InterPro" id="IPR028082">
    <property type="entry name" value="Peripla_BP_I"/>
</dbReference>
<dbReference type="KEGG" id="mpri:MP3633_1458"/>
<proteinExistence type="predicted"/>
<dbReference type="SMART" id="SM00354">
    <property type="entry name" value="HTH_LACI"/>
    <property type="match status" value="1"/>
</dbReference>
<evidence type="ECO:0000259" key="4">
    <source>
        <dbReference type="PROSITE" id="PS50932"/>
    </source>
</evidence>
<keyword evidence="3" id="KW-0804">Transcription</keyword>
<evidence type="ECO:0000256" key="1">
    <source>
        <dbReference type="ARBA" id="ARBA00023015"/>
    </source>
</evidence>
<evidence type="ECO:0000256" key="2">
    <source>
        <dbReference type="ARBA" id="ARBA00023125"/>
    </source>
</evidence>
<dbReference type="EMBL" id="JBDYKN010000002">
    <property type="protein sequence ID" value="MEP7728568.1"/>
    <property type="molecule type" value="Genomic_DNA"/>
</dbReference>
<evidence type="ECO:0000313" key="8">
    <source>
        <dbReference type="Proteomes" id="UP001471651"/>
    </source>
</evidence>
<dbReference type="Gene3D" id="3.40.50.2300">
    <property type="match status" value="2"/>
</dbReference>
<organism evidence="6 7">
    <name type="scientific">Marinomonas primoryensis</name>
    <dbReference type="NCBI Taxonomy" id="178399"/>
    <lineage>
        <taxon>Bacteria</taxon>
        <taxon>Pseudomonadati</taxon>
        <taxon>Pseudomonadota</taxon>
        <taxon>Gammaproteobacteria</taxon>
        <taxon>Oceanospirillales</taxon>
        <taxon>Oceanospirillaceae</taxon>
        <taxon>Marinomonas</taxon>
    </lineage>
</organism>
<dbReference type="CDD" id="cd01392">
    <property type="entry name" value="HTH_LacI"/>
    <property type="match status" value="1"/>
</dbReference>
<evidence type="ECO:0000313" key="7">
    <source>
        <dbReference type="Proteomes" id="UP000509371"/>
    </source>
</evidence>
<dbReference type="PANTHER" id="PTHR30146:SF154">
    <property type="entry name" value="TRANSCRIPTION REGULATOR, MEMBER OF GALR FAMILY"/>
    <property type="match status" value="1"/>
</dbReference>
<dbReference type="EMBL" id="CP054301">
    <property type="protein sequence ID" value="QKK80191.1"/>
    <property type="molecule type" value="Genomic_DNA"/>
</dbReference>
<keyword evidence="1" id="KW-0805">Transcription regulation</keyword>
<reference evidence="5 8" key="2">
    <citation type="submission" date="2024-05" db="EMBL/GenBank/DDBJ databases">
        <authorList>
            <person name="Busch G.E."/>
            <person name="Sharma I."/>
        </authorList>
    </citation>
    <scope>NUCLEOTIDE SEQUENCE [LARGE SCALE GENOMIC DNA]</scope>
    <source>
        <strain evidence="5 8">23GB23</strain>
    </source>
</reference>
<dbReference type="GO" id="GO:0000976">
    <property type="term" value="F:transcription cis-regulatory region binding"/>
    <property type="evidence" value="ECO:0007669"/>
    <property type="project" value="TreeGrafter"/>
</dbReference>
<evidence type="ECO:0000313" key="5">
    <source>
        <dbReference type="EMBL" id="MEP7728568.1"/>
    </source>
</evidence>
<dbReference type="Pfam" id="PF00532">
    <property type="entry name" value="Peripla_BP_1"/>
    <property type="match status" value="1"/>
</dbReference>
<keyword evidence="2" id="KW-0238">DNA-binding</keyword>
<protein>
    <submittedName>
        <fullName evidence="6">Lac repressor superfamily protein</fullName>
    </submittedName>
    <submittedName>
        <fullName evidence="5">Substrate-binding domain-containing protein</fullName>
    </submittedName>
</protein>
<feature type="domain" description="HTH lacI-type" evidence="4">
    <location>
        <begin position="1"/>
        <end position="52"/>
    </location>
</feature>
<dbReference type="InterPro" id="IPR010982">
    <property type="entry name" value="Lambda_DNA-bd_dom_sf"/>
</dbReference>
<dbReference type="Proteomes" id="UP000509371">
    <property type="component" value="Chromosome"/>
</dbReference>
<dbReference type="InterPro" id="IPR001761">
    <property type="entry name" value="Peripla_BP/Lac1_sug-bd_dom"/>
</dbReference>
<dbReference type="GO" id="GO:0003700">
    <property type="term" value="F:DNA-binding transcription factor activity"/>
    <property type="evidence" value="ECO:0007669"/>
    <property type="project" value="TreeGrafter"/>
</dbReference>
<name>A0A859D0G7_9GAMM</name>
<dbReference type="Proteomes" id="UP001471651">
    <property type="component" value="Unassembled WGS sequence"/>
</dbReference>
<dbReference type="SUPFAM" id="SSF47413">
    <property type="entry name" value="lambda repressor-like DNA-binding domains"/>
    <property type="match status" value="1"/>
</dbReference>
<dbReference type="PANTHER" id="PTHR30146">
    <property type="entry name" value="LACI-RELATED TRANSCRIPTIONAL REPRESSOR"/>
    <property type="match status" value="1"/>
</dbReference>
<gene>
    <name evidence="5" type="ORF">ABKW32_03840</name>
    <name evidence="6" type="ORF">MP3633_1458</name>
</gene>
<keyword evidence="8" id="KW-1185">Reference proteome</keyword>
<dbReference type="PROSITE" id="PS50932">
    <property type="entry name" value="HTH_LACI_2"/>
    <property type="match status" value="1"/>
</dbReference>
<accession>A0A859D0G7</accession>
<sequence length="341" mass="38073">MNIKDVAALAGVSPATVSRCLNNTGPLSSETRTRIEKVIDLTGYDVNKASKQVDWNHNPTIGVMIPSLLNPVFSEIVAGIQQRARHFGYSVIVVDTQYELSRERQAIIDLIRQRVVGVILTTASVENNEALSLLREFRFPFCLVHNQSPDEPCVYVDNYQAGWDVADQLLALGHQKTGMVAGRFQSSDRAKQRYLGFTDRLKQETLLPPMQLVEVDQYALTPFDQTQGSFFDSLLAPTAWFCSNDLLALKLVNHLKAQGIAIPEMVSVVGFDGMALGQILYPPLATIQVPHHTMGLYAVDLLFNSKHKTTLPLTKQLDYQPHFVGTMAECQPPTMRRVLYK</sequence>
<reference evidence="6 7" key="1">
    <citation type="submission" date="2020-06" db="EMBL/GenBank/DDBJ databases">
        <authorList>
            <person name="Voronona O.L."/>
            <person name="Aksenova E.I."/>
            <person name="Kunda M.S."/>
            <person name="Semenov A.N."/>
            <person name="Ryzhova N."/>
        </authorList>
    </citation>
    <scope>NUCLEOTIDE SEQUENCE [LARGE SCALE GENOMIC DNA]</scope>
    <source>
        <strain evidence="6 7">MPKMM3633</strain>
    </source>
</reference>
<dbReference type="AlphaFoldDB" id="A0A859D0G7"/>
<dbReference type="InterPro" id="IPR000843">
    <property type="entry name" value="HTH_LacI"/>
</dbReference>
<dbReference type="Pfam" id="PF00356">
    <property type="entry name" value="LacI"/>
    <property type="match status" value="1"/>
</dbReference>
<dbReference type="Gene3D" id="1.10.260.40">
    <property type="entry name" value="lambda repressor-like DNA-binding domains"/>
    <property type="match status" value="1"/>
</dbReference>
<dbReference type="RefSeq" id="WP_176335015.1">
    <property type="nucleotide sequence ID" value="NZ_BAAAEF010000013.1"/>
</dbReference>
<evidence type="ECO:0000256" key="3">
    <source>
        <dbReference type="ARBA" id="ARBA00023163"/>
    </source>
</evidence>
<dbReference type="SUPFAM" id="SSF53822">
    <property type="entry name" value="Periplasmic binding protein-like I"/>
    <property type="match status" value="1"/>
</dbReference>